<dbReference type="Proteomes" id="UP000280292">
    <property type="component" value="Unassembled WGS sequence"/>
</dbReference>
<organism evidence="1 2">
    <name type="scientific">Pseudomonas syringae pv. ribicola</name>
    <dbReference type="NCBI Taxonomy" id="55398"/>
    <lineage>
        <taxon>Bacteria</taxon>
        <taxon>Pseudomonadati</taxon>
        <taxon>Pseudomonadota</taxon>
        <taxon>Gammaproteobacteria</taxon>
        <taxon>Pseudomonadales</taxon>
        <taxon>Pseudomonadaceae</taxon>
        <taxon>Pseudomonas</taxon>
    </lineage>
</organism>
<comment type="caution">
    <text evidence="1">The sequence shown here is derived from an EMBL/GenBank/DDBJ whole genome shotgun (WGS) entry which is preliminary data.</text>
</comment>
<dbReference type="AlphaFoldDB" id="A0A3M2VZ55"/>
<name>A0A3M2VZ55_PSESI</name>
<reference evidence="1 2" key="1">
    <citation type="submission" date="2018-08" db="EMBL/GenBank/DDBJ databases">
        <title>Recombination of ecologically and evolutionarily significant loci maintains genetic cohesion in the Pseudomonas syringae species complex.</title>
        <authorList>
            <person name="Dillon M."/>
            <person name="Thakur S."/>
            <person name="Almeida R.N.D."/>
            <person name="Weir B.S."/>
            <person name="Guttman D.S."/>
        </authorList>
    </citation>
    <scope>NUCLEOTIDE SEQUENCE [LARGE SCALE GENOMIC DNA]</scope>
    <source>
        <strain evidence="1 2">ICMP 3883</strain>
    </source>
</reference>
<proteinExistence type="predicted"/>
<evidence type="ECO:0000313" key="2">
    <source>
        <dbReference type="Proteomes" id="UP000280292"/>
    </source>
</evidence>
<evidence type="ECO:0000313" key="1">
    <source>
        <dbReference type="EMBL" id="RML44464.1"/>
    </source>
</evidence>
<gene>
    <name evidence="1" type="ORF">ALQ95_102457</name>
</gene>
<sequence>MPRIRASKMIAEYCVANAAVDGQARYCPDQPGTPDSLAGLVPSGHERDRTAVIRLKSFRFQCLTPNSLRMIRVFFWPISERDLVFVICCG</sequence>
<dbReference type="EMBL" id="RBNR01000137">
    <property type="protein sequence ID" value="RML44464.1"/>
    <property type="molecule type" value="Genomic_DNA"/>
</dbReference>
<protein>
    <submittedName>
        <fullName evidence="1">Uncharacterized protein</fullName>
    </submittedName>
</protein>
<accession>A0A3M2VZ55</accession>